<dbReference type="EMBL" id="KN838681">
    <property type="protein sequence ID" value="KIJ97912.1"/>
    <property type="molecule type" value="Genomic_DNA"/>
</dbReference>
<evidence type="ECO:0000313" key="1">
    <source>
        <dbReference type="EMBL" id="KIJ97912.1"/>
    </source>
</evidence>
<gene>
    <name evidence="1" type="ORF">K443DRAFT_225651</name>
</gene>
<dbReference type="HOGENOM" id="CLU_2237014_0_0_1"/>
<name>A0A0C9XPI5_9AGAR</name>
<dbReference type="AlphaFoldDB" id="A0A0C9XPI5"/>
<keyword evidence="2" id="KW-1185">Reference proteome</keyword>
<protein>
    <submittedName>
        <fullName evidence="1">Uncharacterized protein</fullName>
    </submittedName>
</protein>
<accession>A0A0C9XPI5</accession>
<dbReference type="Proteomes" id="UP000054477">
    <property type="component" value="Unassembled WGS sequence"/>
</dbReference>
<sequence length="105" mass="12064">MKRNVRYRCHLIFSLPNLIHVQHARYAHAKHTIDELLSQYGIYRMILFSNSLRVVVKSAKHAGFAWMIYDMPQSEKKTNSQATPTIHCTSNITHPTLKALSTPST</sequence>
<organism evidence="1 2">
    <name type="scientific">Laccaria amethystina LaAM-08-1</name>
    <dbReference type="NCBI Taxonomy" id="1095629"/>
    <lineage>
        <taxon>Eukaryota</taxon>
        <taxon>Fungi</taxon>
        <taxon>Dikarya</taxon>
        <taxon>Basidiomycota</taxon>
        <taxon>Agaricomycotina</taxon>
        <taxon>Agaricomycetes</taxon>
        <taxon>Agaricomycetidae</taxon>
        <taxon>Agaricales</taxon>
        <taxon>Agaricineae</taxon>
        <taxon>Hydnangiaceae</taxon>
        <taxon>Laccaria</taxon>
    </lineage>
</organism>
<evidence type="ECO:0000313" key="2">
    <source>
        <dbReference type="Proteomes" id="UP000054477"/>
    </source>
</evidence>
<proteinExistence type="predicted"/>
<reference evidence="2" key="2">
    <citation type="submission" date="2015-01" db="EMBL/GenBank/DDBJ databases">
        <title>Evolutionary Origins and Diversification of the Mycorrhizal Mutualists.</title>
        <authorList>
            <consortium name="DOE Joint Genome Institute"/>
            <consortium name="Mycorrhizal Genomics Consortium"/>
            <person name="Kohler A."/>
            <person name="Kuo A."/>
            <person name="Nagy L.G."/>
            <person name="Floudas D."/>
            <person name="Copeland A."/>
            <person name="Barry K.W."/>
            <person name="Cichocki N."/>
            <person name="Veneault-Fourrey C."/>
            <person name="LaButti K."/>
            <person name="Lindquist E.A."/>
            <person name="Lipzen A."/>
            <person name="Lundell T."/>
            <person name="Morin E."/>
            <person name="Murat C."/>
            <person name="Riley R."/>
            <person name="Ohm R."/>
            <person name="Sun H."/>
            <person name="Tunlid A."/>
            <person name="Henrissat B."/>
            <person name="Grigoriev I.V."/>
            <person name="Hibbett D.S."/>
            <person name="Martin F."/>
        </authorList>
    </citation>
    <scope>NUCLEOTIDE SEQUENCE [LARGE SCALE GENOMIC DNA]</scope>
    <source>
        <strain evidence="2">LaAM-08-1</strain>
    </source>
</reference>
<reference evidence="1 2" key="1">
    <citation type="submission" date="2014-04" db="EMBL/GenBank/DDBJ databases">
        <authorList>
            <consortium name="DOE Joint Genome Institute"/>
            <person name="Kuo A."/>
            <person name="Kohler A."/>
            <person name="Nagy L.G."/>
            <person name="Floudas D."/>
            <person name="Copeland A."/>
            <person name="Barry K.W."/>
            <person name="Cichocki N."/>
            <person name="Veneault-Fourrey C."/>
            <person name="LaButti K."/>
            <person name="Lindquist E.A."/>
            <person name="Lipzen A."/>
            <person name="Lundell T."/>
            <person name="Morin E."/>
            <person name="Murat C."/>
            <person name="Sun H."/>
            <person name="Tunlid A."/>
            <person name="Henrissat B."/>
            <person name="Grigoriev I.V."/>
            <person name="Hibbett D.S."/>
            <person name="Martin F."/>
            <person name="Nordberg H.P."/>
            <person name="Cantor M.N."/>
            <person name="Hua S.X."/>
        </authorList>
    </citation>
    <scope>NUCLEOTIDE SEQUENCE [LARGE SCALE GENOMIC DNA]</scope>
    <source>
        <strain evidence="1 2">LaAM-08-1</strain>
    </source>
</reference>